<evidence type="ECO:0000313" key="2">
    <source>
        <dbReference type="Proteomes" id="UP000612456"/>
    </source>
</evidence>
<protein>
    <submittedName>
        <fullName evidence="1">Uncharacterized protein</fullName>
    </submittedName>
</protein>
<gene>
    <name evidence="1" type="ORF">GCM10010911_72180</name>
</gene>
<evidence type="ECO:0000313" key="1">
    <source>
        <dbReference type="EMBL" id="GGE02685.1"/>
    </source>
</evidence>
<sequence length="51" mass="5179">MVVTDSRGLAAIIPYPSANGKKWGLDVGGNPHSAELLPGGILQLPQVLAVG</sequence>
<dbReference type="AlphaFoldDB" id="A0A917E5Y0"/>
<dbReference type="RefSeq" id="WP_189001072.1">
    <property type="nucleotide sequence ID" value="NZ_BMHP01000020.1"/>
</dbReference>
<accession>A0A917E5Y0</accession>
<dbReference type="EMBL" id="BMHP01000020">
    <property type="protein sequence ID" value="GGE02685.1"/>
    <property type="molecule type" value="Genomic_DNA"/>
</dbReference>
<reference evidence="1" key="1">
    <citation type="journal article" date="2014" name="Int. J. Syst. Evol. Microbiol.">
        <title>Complete genome sequence of Corynebacterium casei LMG S-19264T (=DSM 44701T), isolated from a smear-ripened cheese.</title>
        <authorList>
            <consortium name="US DOE Joint Genome Institute (JGI-PGF)"/>
            <person name="Walter F."/>
            <person name="Albersmeier A."/>
            <person name="Kalinowski J."/>
            <person name="Ruckert C."/>
        </authorList>
    </citation>
    <scope>NUCLEOTIDE SEQUENCE</scope>
    <source>
        <strain evidence="1">CGMCC 1.15178</strain>
    </source>
</reference>
<proteinExistence type="predicted"/>
<comment type="caution">
    <text evidence="1">The sequence shown here is derived from an EMBL/GenBank/DDBJ whole genome shotgun (WGS) entry which is preliminary data.</text>
</comment>
<keyword evidence="2" id="KW-1185">Reference proteome</keyword>
<reference evidence="1" key="2">
    <citation type="submission" date="2020-09" db="EMBL/GenBank/DDBJ databases">
        <authorList>
            <person name="Sun Q."/>
            <person name="Zhou Y."/>
        </authorList>
    </citation>
    <scope>NUCLEOTIDE SEQUENCE</scope>
    <source>
        <strain evidence="1">CGMCC 1.15178</strain>
    </source>
</reference>
<dbReference type="Proteomes" id="UP000612456">
    <property type="component" value="Unassembled WGS sequence"/>
</dbReference>
<organism evidence="1 2">
    <name type="scientific">Paenibacillus nasutitermitis</name>
    <dbReference type="NCBI Taxonomy" id="1652958"/>
    <lineage>
        <taxon>Bacteria</taxon>
        <taxon>Bacillati</taxon>
        <taxon>Bacillota</taxon>
        <taxon>Bacilli</taxon>
        <taxon>Bacillales</taxon>
        <taxon>Paenibacillaceae</taxon>
        <taxon>Paenibacillus</taxon>
    </lineage>
</organism>
<name>A0A917E5Y0_9BACL</name>